<sequence length="176" mass="20010">MAEVLGKSNLFTACNYSQKKNQEGGVPLFSRRISAFCLRKNSFPTLRLEPQALRSGFNGQRVVFLEKRGLNERRFCRVPIKAQTKKKINSPVVGRRGTKNQRLLRSGEEEQRTSTNRGTKNQRQQRNKEPASRGTPTPAENQQRTKFGGKKVAVGTPAPAEKNQPYFFLKCVRLKM</sequence>
<proteinExistence type="predicted"/>
<feature type="compositionally biased region" description="Polar residues" evidence="1">
    <location>
        <begin position="134"/>
        <end position="145"/>
    </location>
</feature>
<name>A0A7J9N3W4_GOSSC</name>
<dbReference type="EMBL" id="JABFAF010270161">
    <property type="protein sequence ID" value="MBA0877982.1"/>
    <property type="molecule type" value="Genomic_DNA"/>
</dbReference>
<evidence type="ECO:0000313" key="2">
    <source>
        <dbReference type="EMBL" id="MBA0877982.1"/>
    </source>
</evidence>
<keyword evidence="3" id="KW-1185">Reference proteome</keyword>
<organism evidence="2 3">
    <name type="scientific">Gossypium schwendimanii</name>
    <name type="common">Cotton</name>
    <dbReference type="NCBI Taxonomy" id="34291"/>
    <lineage>
        <taxon>Eukaryota</taxon>
        <taxon>Viridiplantae</taxon>
        <taxon>Streptophyta</taxon>
        <taxon>Embryophyta</taxon>
        <taxon>Tracheophyta</taxon>
        <taxon>Spermatophyta</taxon>
        <taxon>Magnoliopsida</taxon>
        <taxon>eudicotyledons</taxon>
        <taxon>Gunneridae</taxon>
        <taxon>Pentapetalae</taxon>
        <taxon>rosids</taxon>
        <taxon>malvids</taxon>
        <taxon>Malvales</taxon>
        <taxon>Malvaceae</taxon>
        <taxon>Malvoideae</taxon>
        <taxon>Gossypium</taxon>
    </lineage>
</organism>
<dbReference type="OrthoDB" id="2121326at2759"/>
<evidence type="ECO:0000256" key="1">
    <source>
        <dbReference type="SAM" id="MobiDB-lite"/>
    </source>
</evidence>
<dbReference type="AlphaFoldDB" id="A0A7J9N3W4"/>
<dbReference type="Proteomes" id="UP000593576">
    <property type="component" value="Unassembled WGS sequence"/>
</dbReference>
<gene>
    <name evidence="2" type="ORF">Goshw_024816</name>
</gene>
<comment type="caution">
    <text evidence="2">The sequence shown here is derived from an EMBL/GenBank/DDBJ whole genome shotgun (WGS) entry which is preliminary data.</text>
</comment>
<evidence type="ECO:0000313" key="3">
    <source>
        <dbReference type="Proteomes" id="UP000593576"/>
    </source>
</evidence>
<reference evidence="2 3" key="1">
    <citation type="journal article" date="2019" name="Genome Biol. Evol.">
        <title>Insights into the evolution of the New World diploid cottons (Gossypium, subgenus Houzingenia) based on genome sequencing.</title>
        <authorList>
            <person name="Grover C.E."/>
            <person name="Arick M.A. 2nd"/>
            <person name="Thrash A."/>
            <person name="Conover J.L."/>
            <person name="Sanders W.S."/>
            <person name="Peterson D.G."/>
            <person name="Frelichowski J.E."/>
            <person name="Scheffler J.A."/>
            <person name="Scheffler B.E."/>
            <person name="Wendel J.F."/>
        </authorList>
    </citation>
    <scope>NUCLEOTIDE SEQUENCE [LARGE SCALE GENOMIC DNA]</scope>
    <source>
        <strain evidence="2">1</strain>
        <tissue evidence="2">Leaf</tissue>
    </source>
</reference>
<accession>A0A7J9N3W4</accession>
<feature type="region of interest" description="Disordered" evidence="1">
    <location>
        <begin position="86"/>
        <end position="159"/>
    </location>
</feature>
<feature type="compositionally biased region" description="Polar residues" evidence="1">
    <location>
        <begin position="113"/>
        <end position="124"/>
    </location>
</feature>
<protein>
    <submittedName>
        <fullName evidence="2">Uncharacterized protein</fullName>
    </submittedName>
</protein>